<feature type="coiled-coil region" evidence="1">
    <location>
        <begin position="21"/>
        <end position="58"/>
    </location>
</feature>
<feature type="compositionally biased region" description="Acidic residues" evidence="2">
    <location>
        <begin position="613"/>
        <end position="623"/>
    </location>
</feature>
<feature type="compositionally biased region" description="Polar residues" evidence="2">
    <location>
        <begin position="361"/>
        <end position="381"/>
    </location>
</feature>
<feature type="region of interest" description="Disordered" evidence="2">
    <location>
        <begin position="326"/>
        <end position="381"/>
    </location>
</feature>
<keyword evidence="1" id="KW-0175">Coiled coil</keyword>
<name>A0AAN7TPX9_9PEZI</name>
<reference evidence="3" key="1">
    <citation type="submission" date="2023-08" db="EMBL/GenBank/DDBJ databases">
        <title>Black Yeasts Isolated from many extreme environments.</title>
        <authorList>
            <person name="Coleine C."/>
            <person name="Stajich J.E."/>
            <person name="Selbmann L."/>
        </authorList>
    </citation>
    <scope>NUCLEOTIDE SEQUENCE</scope>
    <source>
        <strain evidence="3">CCFEE 5401</strain>
    </source>
</reference>
<organism evidence="3 4">
    <name type="scientific">Meristemomyces frigidus</name>
    <dbReference type="NCBI Taxonomy" id="1508187"/>
    <lineage>
        <taxon>Eukaryota</taxon>
        <taxon>Fungi</taxon>
        <taxon>Dikarya</taxon>
        <taxon>Ascomycota</taxon>
        <taxon>Pezizomycotina</taxon>
        <taxon>Dothideomycetes</taxon>
        <taxon>Dothideomycetidae</taxon>
        <taxon>Mycosphaerellales</taxon>
        <taxon>Teratosphaeriaceae</taxon>
        <taxon>Meristemomyces</taxon>
    </lineage>
</organism>
<feature type="compositionally biased region" description="Pro residues" evidence="2">
    <location>
        <begin position="472"/>
        <end position="482"/>
    </location>
</feature>
<evidence type="ECO:0000256" key="1">
    <source>
        <dbReference type="SAM" id="Coils"/>
    </source>
</evidence>
<feature type="region of interest" description="Disordered" evidence="2">
    <location>
        <begin position="441"/>
        <end position="702"/>
    </location>
</feature>
<dbReference type="AlphaFoldDB" id="A0AAN7TPX9"/>
<gene>
    <name evidence="3" type="ORF">LTR62_005152</name>
</gene>
<dbReference type="Proteomes" id="UP001310890">
    <property type="component" value="Unassembled WGS sequence"/>
</dbReference>
<comment type="caution">
    <text evidence="3">The sequence shown here is derived from an EMBL/GenBank/DDBJ whole genome shotgun (WGS) entry which is preliminary data.</text>
</comment>
<dbReference type="EMBL" id="JAVRRL010000004">
    <property type="protein sequence ID" value="KAK5117728.1"/>
    <property type="molecule type" value="Genomic_DNA"/>
</dbReference>
<feature type="compositionally biased region" description="Basic and acidic residues" evidence="2">
    <location>
        <begin position="597"/>
        <end position="611"/>
    </location>
</feature>
<evidence type="ECO:0000256" key="2">
    <source>
        <dbReference type="SAM" id="MobiDB-lite"/>
    </source>
</evidence>
<protein>
    <submittedName>
        <fullName evidence="3">Uncharacterized protein</fullName>
    </submittedName>
</protein>
<proteinExistence type="predicted"/>
<feature type="compositionally biased region" description="Basic residues" evidence="2">
    <location>
        <begin position="458"/>
        <end position="471"/>
    </location>
</feature>
<feature type="region of interest" description="Disordered" evidence="2">
    <location>
        <begin position="1"/>
        <end position="21"/>
    </location>
</feature>
<evidence type="ECO:0000313" key="3">
    <source>
        <dbReference type="EMBL" id="KAK5117728.1"/>
    </source>
</evidence>
<sequence>MGDRATENTNDTGDNEHDDSSDDLRLRLEILQRDYDQLQQLNQTLREEQITARQAFQAAPTPTIHTIEGFGTLRIESWPNGYRTIQIGNFLLGNAVEHAAAVTEGTQPQANCDDAVRHSDHIAASAPSSRVQGKVGTSANHATGAVHNQDVGEVHNQDVISSSRTNNGLAIATQHTTNEFSRDSAVELNRALVPDQVSPGTEAPPATSNPGVANPAAVKAQVPPVPTHKTNASDKTRENADHVFGLGSGVGALFIPRKKKPTASSFLSQANDNSSVIHNTEVQQWTPVNGLAATRAAQAEEVESTGLLTMASAALRQTDYEGVVASGHDDNEISVAPAGRRGKRPSTLKDVAAEKTGTAGTGNTSVSRQDRQTSITASSGRAGSIALRDRYELQEIREGEKSYVERLEEDAINQVEADVVAGVPTIRKTRAASVAATGNIPTRNVLPATPNPRPTAKGTKKAAPLKKHKPLAPHPSMPSGPPPDRRSSNPPRKKLRTQIEARPEKQQPAPHFPGLAGTKINPPATSPKPSSPIDENIIIPCSNIQSSHHPKLARKAGQSSRATTIRKNSNPDDYENAPDESPISGLSPVEEDESEVHEETRVPEKQMRVEGDPQSEPEVENREEETPKSRQPSKKRTHPSSRFDSEEVAPKAEVEDENQDYETLASRRRSNKRSSPSSSEPDEGVPAEGLEGPRIKKARSSV</sequence>
<feature type="compositionally biased region" description="Low complexity" evidence="2">
    <location>
        <begin position="212"/>
        <end position="222"/>
    </location>
</feature>
<evidence type="ECO:0000313" key="4">
    <source>
        <dbReference type="Proteomes" id="UP001310890"/>
    </source>
</evidence>
<feature type="region of interest" description="Disordered" evidence="2">
    <location>
        <begin position="195"/>
        <end position="237"/>
    </location>
</feature>
<accession>A0AAN7TPX9</accession>
<feature type="compositionally biased region" description="Basic and acidic residues" evidence="2">
    <location>
        <begin position="641"/>
        <end position="653"/>
    </location>
</feature>
<feature type="compositionally biased region" description="Polar residues" evidence="2">
    <location>
        <begin position="557"/>
        <end position="568"/>
    </location>
</feature>